<sequence>MELADRSVNDDADSRTAAVKLKRHRGEGSQRGSSRGSSKQSTPRKRVKYAGNVGRQDMADFVPTGANFSASNLDVNTDHDGGLGKLEDAPKSATQDPSNHVKSTEEFTKTGTLRSANAKIEVPVAQRPGRIPSIAVIAPRLMHQMNTIAVKENRAYVQAFKKAFTKQRNLQNILAEAKDKGKGKMIVETEKELYRAEVNLAWCQYYPLNYEWKPPKVPPTPGSPSDKWLSERQKFWVIVEMCFVKGTLPDIRAGEFGGVSHVSSALVLQGMAHKRDLQSARERYHSCAKRLKSSDATSSTDLLREELELAEVDMMYCMYYPDSRPYEPLDAWRIFGSDVSNTEPSLHGSAAQLWSLVRHCMSTKQLPDLKAGRLDKFDRNGDNLLTTPERGPCVEPAESEHPQGRRSSSSKVKSEDSDDGDCSHVVVDGDGSSIVSSEYHRSHVEVSDSGDDDMRMSISQNSDLVVTNIGEEDEEDSQSDSVQAIEEGRNNQDGSDAEMESMDTYPHSAEDTGLDLVTATSRRARTLAELSPEDLNAQIRYFHIPKRADEVSRSSLVRCLTCGAKGHMAPDCEMLDCTTCGAFNDHITPDCPLNVKCPKCRVPGHTEEMCSSKLQMPREDITCDLCDCRGHVEEDCELFWRTSGAPWKLNLPLGQIHVSCHECGLTGHLGNECPSRRPRKPMGTSSWSVHQTGPTPTSYGSVELRSPERATKKRKILDPSKSSRDDEEDRLVIPSNSHVRAKTPAAGKIRINIPDSPKPSATNAPVVNPLASQKSRNPPNETKKTPNQAIAPPTQTPIRWEDIPATLGAPPQMGQWSVINAYPGTPTLSEASHSATTSGSYSRHPPLPYGRPPPLPAAVQAYQQGHQYNSSQQYGWRPA</sequence>
<dbReference type="PROSITE" id="PS50158">
    <property type="entry name" value="ZF_CCHC"/>
    <property type="match status" value="2"/>
</dbReference>
<feature type="compositionally biased region" description="Basic and acidic residues" evidence="8">
    <location>
        <begin position="1"/>
        <end position="14"/>
    </location>
</feature>
<dbReference type="AlphaFoldDB" id="A0AA43QJM6"/>
<keyword evidence="2" id="KW-0479">Metal-binding</keyword>
<feature type="compositionally biased region" description="Low complexity" evidence="8">
    <location>
        <begin position="30"/>
        <end position="41"/>
    </location>
</feature>
<feature type="region of interest" description="Disordered" evidence="8">
    <location>
        <begin position="1"/>
        <end position="58"/>
    </location>
</feature>
<keyword evidence="11" id="KW-1185">Reference proteome</keyword>
<proteinExistence type="predicted"/>
<dbReference type="InterPro" id="IPR051644">
    <property type="entry name" value="TRAMP_AT-DNA-binding"/>
</dbReference>
<evidence type="ECO:0000256" key="5">
    <source>
        <dbReference type="ARBA" id="ARBA00022833"/>
    </source>
</evidence>
<dbReference type="EMBL" id="JAPUFD010000001">
    <property type="protein sequence ID" value="MDI1485540.1"/>
    <property type="molecule type" value="Genomic_DNA"/>
</dbReference>
<evidence type="ECO:0000256" key="2">
    <source>
        <dbReference type="ARBA" id="ARBA00022723"/>
    </source>
</evidence>
<keyword evidence="6" id="KW-0539">Nucleus</keyword>
<keyword evidence="4 7" id="KW-0863">Zinc-finger</keyword>
<feature type="compositionally biased region" description="Polar residues" evidence="8">
    <location>
        <begin position="827"/>
        <end position="841"/>
    </location>
</feature>
<feature type="domain" description="CCHC-type" evidence="9">
    <location>
        <begin position="660"/>
        <end position="675"/>
    </location>
</feature>
<feature type="compositionally biased region" description="Pro residues" evidence="8">
    <location>
        <begin position="845"/>
        <end position="856"/>
    </location>
</feature>
<keyword evidence="5" id="KW-0862">Zinc</keyword>
<dbReference type="GO" id="GO:0071035">
    <property type="term" value="P:nuclear polyadenylation-dependent rRNA catabolic process"/>
    <property type="evidence" value="ECO:0007669"/>
    <property type="project" value="TreeGrafter"/>
</dbReference>
<dbReference type="PANTHER" id="PTHR46543:SF1">
    <property type="entry name" value="ZINC FINGER CCHC DOMAIN-CONTAINING PROTEIN 7"/>
    <property type="match status" value="1"/>
</dbReference>
<evidence type="ECO:0000256" key="1">
    <source>
        <dbReference type="ARBA" id="ARBA00004123"/>
    </source>
</evidence>
<evidence type="ECO:0000256" key="8">
    <source>
        <dbReference type="SAM" id="MobiDB-lite"/>
    </source>
</evidence>
<evidence type="ECO:0000313" key="10">
    <source>
        <dbReference type="EMBL" id="MDI1485540.1"/>
    </source>
</evidence>
<dbReference type="SMART" id="SM00343">
    <property type="entry name" value="ZnF_C2HC"/>
    <property type="match status" value="5"/>
</dbReference>
<feature type="compositionally biased region" description="Basic and acidic residues" evidence="8">
    <location>
        <begin position="705"/>
        <end position="724"/>
    </location>
</feature>
<name>A0AA43QJM6_9LECA</name>
<dbReference type="InterPro" id="IPR001878">
    <property type="entry name" value="Znf_CCHC"/>
</dbReference>
<organism evidence="10 11">
    <name type="scientific">Ramalina farinacea</name>
    <dbReference type="NCBI Taxonomy" id="258253"/>
    <lineage>
        <taxon>Eukaryota</taxon>
        <taxon>Fungi</taxon>
        <taxon>Dikarya</taxon>
        <taxon>Ascomycota</taxon>
        <taxon>Pezizomycotina</taxon>
        <taxon>Lecanoromycetes</taxon>
        <taxon>OSLEUM clade</taxon>
        <taxon>Lecanoromycetidae</taxon>
        <taxon>Lecanorales</taxon>
        <taxon>Lecanorineae</taxon>
        <taxon>Ramalinaceae</taxon>
        <taxon>Ramalina</taxon>
    </lineage>
</organism>
<dbReference type="GO" id="GO:0003723">
    <property type="term" value="F:RNA binding"/>
    <property type="evidence" value="ECO:0007669"/>
    <property type="project" value="TreeGrafter"/>
</dbReference>
<feature type="region of interest" description="Disordered" evidence="8">
    <location>
        <begin position="373"/>
        <end position="456"/>
    </location>
</feature>
<evidence type="ECO:0000313" key="11">
    <source>
        <dbReference type="Proteomes" id="UP001161017"/>
    </source>
</evidence>
<feature type="region of interest" description="Disordered" evidence="8">
    <location>
        <begin position="72"/>
        <end position="107"/>
    </location>
</feature>
<dbReference type="GO" id="GO:0071031">
    <property type="term" value="P:nuclear mRNA surveillance of mRNA 3'-end processing"/>
    <property type="evidence" value="ECO:0007669"/>
    <property type="project" value="TreeGrafter"/>
</dbReference>
<evidence type="ECO:0000256" key="3">
    <source>
        <dbReference type="ARBA" id="ARBA00022737"/>
    </source>
</evidence>
<accession>A0AA43QJM6</accession>
<evidence type="ECO:0000256" key="7">
    <source>
        <dbReference type="PROSITE-ProRule" id="PRU00047"/>
    </source>
</evidence>
<feature type="region of interest" description="Disordered" evidence="8">
    <location>
        <begin position="672"/>
        <end position="794"/>
    </location>
</feature>
<keyword evidence="3" id="KW-0677">Repeat</keyword>
<feature type="compositionally biased region" description="Low complexity" evidence="8">
    <location>
        <begin position="423"/>
        <end position="437"/>
    </location>
</feature>
<dbReference type="Gene3D" id="4.10.60.10">
    <property type="entry name" value="Zinc finger, CCHC-type"/>
    <property type="match status" value="2"/>
</dbReference>
<evidence type="ECO:0000256" key="4">
    <source>
        <dbReference type="ARBA" id="ARBA00022771"/>
    </source>
</evidence>
<feature type="domain" description="CCHC-type" evidence="9">
    <location>
        <begin position="558"/>
        <end position="572"/>
    </location>
</feature>
<protein>
    <recommendedName>
        <fullName evidence="9">CCHC-type domain-containing protein</fullName>
    </recommendedName>
</protein>
<reference evidence="10" key="1">
    <citation type="journal article" date="2023" name="Genome Biol. Evol.">
        <title>First Whole Genome Sequence and Flow Cytometry Genome Size Data for the Lichen-Forming Fungus Ramalina farinacea (Ascomycota).</title>
        <authorList>
            <person name="Llewellyn T."/>
            <person name="Mian S."/>
            <person name="Hill R."/>
            <person name="Leitch I.J."/>
            <person name="Gaya E."/>
        </authorList>
    </citation>
    <scope>NUCLEOTIDE SEQUENCE</scope>
    <source>
        <strain evidence="10">LIQ254RAFAR</strain>
    </source>
</reference>
<dbReference type="PANTHER" id="PTHR46543">
    <property type="entry name" value="ZINC FINGER CCHC DOMAIN-CONTAINING PROTEIN 7"/>
    <property type="match status" value="1"/>
</dbReference>
<comment type="subcellular location">
    <subcellularLocation>
        <location evidence="1">Nucleus</location>
    </subcellularLocation>
</comment>
<feature type="compositionally biased region" description="Polar residues" evidence="8">
    <location>
        <begin position="683"/>
        <end position="700"/>
    </location>
</feature>
<feature type="compositionally biased region" description="Polar residues" evidence="8">
    <location>
        <begin position="759"/>
        <end position="788"/>
    </location>
</feature>
<feature type="compositionally biased region" description="Polar residues" evidence="8">
    <location>
        <begin position="92"/>
        <end position="101"/>
    </location>
</feature>
<feature type="region of interest" description="Disordered" evidence="8">
    <location>
        <begin position="827"/>
        <end position="858"/>
    </location>
</feature>
<feature type="region of interest" description="Disordered" evidence="8">
    <location>
        <begin position="471"/>
        <end position="512"/>
    </location>
</feature>
<dbReference type="GO" id="GO:0008270">
    <property type="term" value="F:zinc ion binding"/>
    <property type="evidence" value="ECO:0007669"/>
    <property type="project" value="UniProtKB-KW"/>
</dbReference>
<evidence type="ECO:0000256" key="6">
    <source>
        <dbReference type="ARBA" id="ARBA00023242"/>
    </source>
</evidence>
<dbReference type="GO" id="GO:0071036">
    <property type="term" value="P:nuclear polyadenylation-dependent snoRNA catabolic process"/>
    <property type="evidence" value="ECO:0007669"/>
    <property type="project" value="TreeGrafter"/>
</dbReference>
<dbReference type="GO" id="GO:0071037">
    <property type="term" value="P:nuclear polyadenylation-dependent snRNA catabolic process"/>
    <property type="evidence" value="ECO:0007669"/>
    <property type="project" value="TreeGrafter"/>
</dbReference>
<evidence type="ECO:0000259" key="9">
    <source>
        <dbReference type="PROSITE" id="PS50158"/>
    </source>
</evidence>
<dbReference type="SUPFAM" id="SSF57756">
    <property type="entry name" value="Retrovirus zinc finger-like domains"/>
    <property type="match status" value="1"/>
</dbReference>
<feature type="compositionally biased region" description="Basic and acidic residues" evidence="8">
    <location>
        <begin position="76"/>
        <end position="90"/>
    </location>
</feature>
<dbReference type="GO" id="GO:0031499">
    <property type="term" value="C:TRAMP complex"/>
    <property type="evidence" value="ECO:0007669"/>
    <property type="project" value="TreeGrafter"/>
</dbReference>
<comment type="caution">
    <text evidence="10">The sequence shown here is derived from an EMBL/GenBank/DDBJ whole genome shotgun (WGS) entry which is preliminary data.</text>
</comment>
<dbReference type="GO" id="GO:0071038">
    <property type="term" value="P:TRAMP-dependent tRNA surveillance pathway"/>
    <property type="evidence" value="ECO:0007669"/>
    <property type="project" value="TreeGrafter"/>
</dbReference>
<gene>
    <name evidence="10" type="ORF">OHK93_000678</name>
</gene>
<dbReference type="GO" id="GO:0071039">
    <property type="term" value="P:nuclear polyadenylation-dependent CUT catabolic process"/>
    <property type="evidence" value="ECO:0007669"/>
    <property type="project" value="TreeGrafter"/>
</dbReference>
<dbReference type="InterPro" id="IPR036875">
    <property type="entry name" value="Znf_CCHC_sf"/>
</dbReference>
<dbReference type="Proteomes" id="UP001161017">
    <property type="component" value="Unassembled WGS sequence"/>
</dbReference>